<evidence type="ECO:0000313" key="2">
    <source>
        <dbReference type="Proteomes" id="UP000236343"/>
    </source>
</evidence>
<sequence length="196" mass="20786">MAAFSAALAATRSSSPSVGPVSSAAGRDGFCAPYESSTTSSPMIPASIPTNKELLSLLLQQQDWKDAAVFRALDGAILASTFPLTVEETQGIAAIFDSDRFTAVGKGILLQGERYEVFCFHPPLIYGRRGSGANSEGIALVRGVGPDAESLIVMATYSPPMVSACVVPQLTTFFRAYLGLIPPIAVPPLYEKFRKH</sequence>
<dbReference type="PANTHER" id="PTHR41752:SF1">
    <property type="entry name" value="PROFILIN"/>
    <property type="match status" value="1"/>
</dbReference>
<reference evidence="1 2" key="1">
    <citation type="journal article" date="2016" name="Nat. Commun.">
        <title>Local admixture of amplified and diversified secreted pathogenesis determinants shapes mosaic Toxoplasma gondii genomes.</title>
        <authorList>
            <person name="Lorenzi H."/>
            <person name="Khan A."/>
            <person name="Behnke M.S."/>
            <person name="Namasivayam S."/>
            <person name="Swapna L.S."/>
            <person name="Hadjithomas M."/>
            <person name="Karamycheva S."/>
            <person name="Pinney D."/>
            <person name="Brunk B.P."/>
            <person name="Ajioka J.W."/>
            <person name="Ajzenberg D."/>
            <person name="Boothroyd J.C."/>
            <person name="Boyle J.P."/>
            <person name="Darde M.L."/>
            <person name="Diaz-Miranda M.A."/>
            <person name="Dubey J.P."/>
            <person name="Fritz H.M."/>
            <person name="Gennari S.M."/>
            <person name="Gregory B.D."/>
            <person name="Kim K."/>
            <person name="Saeij J.P."/>
            <person name="Su C."/>
            <person name="White M.W."/>
            <person name="Zhu X.Q."/>
            <person name="Howe D.K."/>
            <person name="Rosenthal B.M."/>
            <person name="Grigg M.E."/>
            <person name="Parkinson J."/>
            <person name="Liu L."/>
            <person name="Kissinger J.C."/>
            <person name="Roos D.S."/>
            <person name="Sibley L.D."/>
        </authorList>
    </citation>
    <scope>NUCLEOTIDE SEQUENCE [LARGE SCALE GENOMIC DNA]</scope>
    <source>
        <strain evidence="1 2">COUG</strain>
    </source>
</reference>
<dbReference type="AlphaFoldDB" id="A0A2G8Y0T7"/>
<dbReference type="Gene3D" id="3.30.450.30">
    <property type="entry name" value="Dynein light chain 2a, cytoplasmic"/>
    <property type="match status" value="1"/>
</dbReference>
<dbReference type="EMBL" id="AGQR02001747">
    <property type="protein sequence ID" value="PIM00894.1"/>
    <property type="molecule type" value="Genomic_DNA"/>
</dbReference>
<dbReference type="InterPro" id="IPR048278">
    <property type="entry name" value="PFN"/>
</dbReference>
<dbReference type="GO" id="GO:0003779">
    <property type="term" value="F:actin binding"/>
    <property type="evidence" value="ECO:0007669"/>
    <property type="project" value="InterPro"/>
</dbReference>
<comment type="caution">
    <text evidence="1">The sequence shown here is derived from an EMBL/GenBank/DDBJ whole genome shotgun (WGS) entry which is preliminary data.</text>
</comment>
<organism evidence="1 2">
    <name type="scientific">Toxoplasma gondii COUG</name>
    <dbReference type="NCBI Taxonomy" id="1074873"/>
    <lineage>
        <taxon>Eukaryota</taxon>
        <taxon>Sar</taxon>
        <taxon>Alveolata</taxon>
        <taxon>Apicomplexa</taxon>
        <taxon>Conoidasida</taxon>
        <taxon>Coccidia</taxon>
        <taxon>Eucoccidiorida</taxon>
        <taxon>Eimeriorina</taxon>
        <taxon>Sarcocystidae</taxon>
        <taxon>Toxoplasma</taxon>
    </lineage>
</organism>
<dbReference type="Pfam" id="PF00235">
    <property type="entry name" value="Profilin"/>
    <property type="match status" value="1"/>
</dbReference>
<dbReference type="VEuPathDB" id="ToxoDB:TGCOUG_316360"/>
<evidence type="ECO:0000313" key="1">
    <source>
        <dbReference type="EMBL" id="PIM00894.1"/>
    </source>
</evidence>
<gene>
    <name evidence="1" type="ORF">TGCOUG_316360</name>
</gene>
<protein>
    <submittedName>
        <fullName evidence="1">Profilin</fullName>
    </submittedName>
</protein>
<dbReference type="PANTHER" id="PTHR41752">
    <property type="entry name" value="PROFILIN"/>
    <property type="match status" value="1"/>
</dbReference>
<proteinExistence type="predicted"/>
<name>A0A2G8Y0T7_TOXGO</name>
<dbReference type="Proteomes" id="UP000236343">
    <property type="component" value="Unassembled WGS sequence"/>
</dbReference>
<dbReference type="InterPro" id="IPR036140">
    <property type="entry name" value="PFN_sf"/>
</dbReference>
<accession>A0A2G8Y0T7</accession>
<dbReference type="SUPFAM" id="SSF55770">
    <property type="entry name" value="Profilin (actin-binding protein)"/>
    <property type="match status" value="1"/>
</dbReference>